<sequence length="403" mass="46359">MKNVSVSTNGSIIEDSLMFGQFGWPESEPDMMSNGNLIAADLREELLNKCSISKELPSEQWWKEKRKKDIPLHVMVRDYLNHPVIQFNSKTIFSSCLETLSKIKSSINERGEIDIILPVFCVISNWQKRHDITSLTMAEEVSLLHLAKVSTYLEENTGIKIRFTILSDATFYAGIFGDPMDAAEKYIRDLKEFTKIRKVNEIVNIFDISNIVALLQDDYDSALSNHLKTFTSNPSFGISHEEAIRFHASVGSTVNISDLSLTYNQKKAMFCDSIFPDLETKNEVMNRVHTAFIHYRAMKEAMASIRWEKLLFPNAIRATIHHKTLPLIGVRIYPDYKSHSPYLPYHGIAVIEHRKNIWRMSIEQEIHQHGKRMRIINHRGVSDFYVDADTLENMTTLLQESNS</sequence>
<evidence type="ECO:0000313" key="2">
    <source>
        <dbReference type="Proteomes" id="UP000242496"/>
    </source>
</evidence>
<proteinExistence type="predicted"/>
<dbReference type="EMBL" id="FPBJ01000005">
    <property type="protein sequence ID" value="SFU38486.1"/>
    <property type="molecule type" value="Genomic_DNA"/>
</dbReference>
<dbReference type="RefSeq" id="WP_092548510.1">
    <property type="nucleotide sequence ID" value="NZ_CAWRBG010000049.1"/>
</dbReference>
<gene>
    <name evidence="1" type="ORF">SAMN05421784_10520</name>
</gene>
<protein>
    <submittedName>
        <fullName evidence="1">Pyoverdine/dityrosine biosynthesis protein Dit1</fullName>
    </submittedName>
</protein>
<accession>A0A1I7FR59</accession>
<dbReference type="Pfam" id="PF05141">
    <property type="entry name" value="DIT1_PvcA"/>
    <property type="match status" value="1"/>
</dbReference>
<dbReference type="AlphaFoldDB" id="A0A1I7FR59"/>
<organism evidence="1 2">
    <name type="scientific">Xenorhabdus koppenhoeferi</name>
    <dbReference type="NCBI Taxonomy" id="351659"/>
    <lineage>
        <taxon>Bacteria</taxon>
        <taxon>Pseudomonadati</taxon>
        <taxon>Pseudomonadota</taxon>
        <taxon>Gammaproteobacteria</taxon>
        <taxon>Enterobacterales</taxon>
        <taxon>Morganellaceae</taxon>
        <taxon>Xenorhabdus</taxon>
    </lineage>
</organism>
<dbReference type="Proteomes" id="UP000242496">
    <property type="component" value="Unassembled WGS sequence"/>
</dbReference>
<keyword evidence="2" id="KW-1185">Reference proteome</keyword>
<dbReference type="OrthoDB" id="7888880at2"/>
<name>A0A1I7FR59_9GAMM</name>
<reference evidence="2" key="1">
    <citation type="submission" date="2016-10" db="EMBL/GenBank/DDBJ databases">
        <authorList>
            <person name="Varghese N."/>
            <person name="Submissions S."/>
        </authorList>
    </citation>
    <scope>NUCLEOTIDE SEQUENCE [LARGE SCALE GENOMIC DNA]</scope>
    <source>
        <strain evidence="2">DSM 18168</strain>
    </source>
</reference>
<dbReference type="InterPro" id="IPR007817">
    <property type="entry name" value="Isocyanide_synthase_DIT1"/>
</dbReference>
<evidence type="ECO:0000313" key="1">
    <source>
        <dbReference type="EMBL" id="SFU38486.1"/>
    </source>
</evidence>